<dbReference type="AlphaFoldDB" id="A0A372MH07"/>
<evidence type="ECO:0000313" key="3">
    <source>
        <dbReference type="Proteomes" id="UP000264002"/>
    </source>
</evidence>
<proteinExistence type="predicted"/>
<reference evidence="2 3" key="2">
    <citation type="submission" date="2018-09" db="EMBL/GenBank/DDBJ databases">
        <title>Genome of Sphaerochaeta halotolerans strain 4-11.</title>
        <authorList>
            <person name="Nazina T.N."/>
            <person name="Sokolova D.S."/>
        </authorList>
    </citation>
    <scope>NUCLEOTIDE SEQUENCE [LARGE SCALE GENOMIC DNA]</scope>
    <source>
        <strain evidence="2 3">4-11</strain>
    </source>
</reference>
<dbReference type="InterPro" id="IPR007499">
    <property type="entry name" value="ERF_bacteria_virus"/>
</dbReference>
<reference evidence="3" key="1">
    <citation type="submission" date="2018-08" db="EMBL/GenBank/DDBJ databases">
        <authorList>
            <person name="Grouzdev D.S."/>
            <person name="Krutkina M.S."/>
        </authorList>
    </citation>
    <scope>NUCLEOTIDE SEQUENCE [LARGE SCALE GENOMIC DNA]</scope>
    <source>
        <strain evidence="3">4-11</strain>
    </source>
</reference>
<sequence>MANIYEAMSAILVDVDAIGKNQKNQQQGFRFRGIDDVYNTVHPIFARHGVFTVPTVIAERSEERTTNRGSNLIYRILTIKYTFYATDGSCFESVVIGEGMDSGDKAANKAMAVAHKYALLQALCIPTIDMVDPDSESHQVRKKQGPQEPNSSDKARPGVTTKVESVPILSVGNFNVRLAWNEILELCDGHTENTKKVFERFGATSSRDITYSVYKKVHDFLVDQKSSMKNIDIA</sequence>
<accession>A0A372MH07</accession>
<evidence type="ECO:0000313" key="2">
    <source>
        <dbReference type="EMBL" id="RFU95065.1"/>
    </source>
</evidence>
<comment type="caution">
    <text evidence="2">The sequence shown here is derived from an EMBL/GenBank/DDBJ whole genome shotgun (WGS) entry which is preliminary data.</text>
</comment>
<organism evidence="2 3">
    <name type="scientific">Sphaerochaeta halotolerans</name>
    <dbReference type="NCBI Taxonomy" id="2293840"/>
    <lineage>
        <taxon>Bacteria</taxon>
        <taxon>Pseudomonadati</taxon>
        <taxon>Spirochaetota</taxon>
        <taxon>Spirochaetia</taxon>
        <taxon>Spirochaetales</taxon>
        <taxon>Sphaerochaetaceae</taxon>
        <taxon>Sphaerochaeta</taxon>
    </lineage>
</organism>
<dbReference type="RefSeq" id="WP_117329874.1">
    <property type="nucleotide sequence ID" value="NZ_QUWK01000005.1"/>
</dbReference>
<dbReference type="Pfam" id="PF04404">
    <property type="entry name" value="ERF"/>
    <property type="match status" value="1"/>
</dbReference>
<keyword evidence="2" id="KW-0238">DNA-binding</keyword>
<feature type="region of interest" description="Disordered" evidence="1">
    <location>
        <begin position="134"/>
        <end position="159"/>
    </location>
</feature>
<evidence type="ECO:0000256" key="1">
    <source>
        <dbReference type="SAM" id="MobiDB-lite"/>
    </source>
</evidence>
<name>A0A372MH07_9SPIR</name>
<dbReference type="EMBL" id="QUWK01000005">
    <property type="protein sequence ID" value="RFU95065.1"/>
    <property type="molecule type" value="Genomic_DNA"/>
</dbReference>
<protein>
    <submittedName>
        <fullName evidence="2">Single-stranded DNA-binding protein</fullName>
    </submittedName>
</protein>
<dbReference type="Proteomes" id="UP000264002">
    <property type="component" value="Unassembled WGS sequence"/>
</dbReference>
<gene>
    <name evidence="2" type="ORF">DYP60_05405</name>
</gene>
<keyword evidence="3" id="KW-1185">Reference proteome</keyword>
<dbReference type="GO" id="GO:0003677">
    <property type="term" value="F:DNA binding"/>
    <property type="evidence" value="ECO:0007669"/>
    <property type="project" value="UniProtKB-KW"/>
</dbReference>